<accession>A0A9D9D9F4</accession>
<dbReference type="PROSITE" id="PS00680">
    <property type="entry name" value="MAP_1"/>
    <property type="match status" value="1"/>
</dbReference>
<feature type="binding site" evidence="6">
    <location>
        <position position="106"/>
    </location>
    <ligand>
        <name>a divalent metal cation</name>
        <dbReference type="ChEBI" id="CHEBI:60240"/>
        <label>1</label>
    </ligand>
</feature>
<keyword evidence="5 6" id="KW-0378">Hydrolase</keyword>
<name>A0A9D9D9F4_9BACL</name>
<comment type="catalytic activity">
    <reaction evidence="6 7">
        <text>Release of N-terminal amino acids, preferentially methionine, from peptides and arylamides.</text>
        <dbReference type="EC" id="3.4.11.18"/>
    </reaction>
</comment>
<dbReference type="Gene3D" id="3.90.230.10">
    <property type="entry name" value="Creatinase/methionine aminopeptidase superfamily"/>
    <property type="match status" value="1"/>
</dbReference>
<organism evidence="9 10">
    <name type="scientific">Candidatus Scatoplasma merdavium</name>
    <dbReference type="NCBI Taxonomy" id="2840932"/>
    <lineage>
        <taxon>Bacteria</taxon>
        <taxon>Bacillati</taxon>
        <taxon>Bacillota</taxon>
        <taxon>Bacilli</taxon>
        <taxon>Bacillales</taxon>
        <taxon>Candidatus Scatoplasma</taxon>
    </lineage>
</organism>
<feature type="binding site" evidence="6">
    <location>
        <position position="169"/>
    </location>
    <ligand>
        <name>a divalent metal cation</name>
        <dbReference type="ChEBI" id="CHEBI:60240"/>
        <label>2</label>
        <note>catalytic</note>
    </ligand>
</feature>
<feature type="binding site" evidence="6">
    <location>
        <position position="204"/>
    </location>
    <ligand>
        <name>a divalent metal cation</name>
        <dbReference type="ChEBI" id="CHEBI:60240"/>
        <label>2</label>
        <note>catalytic</note>
    </ligand>
</feature>
<dbReference type="Proteomes" id="UP000823629">
    <property type="component" value="Unassembled WGS sequence"/>
</dbReference>
<dbReference type="PANTHER" id="PTHR43330:SF27">
    <property type="entry name" value="METHIONINE AMINOPEPTIDASE"/>
    <property type="match status" value="1"/>
</dbReference>
<feature type="binding site" evidence="6">
    <location>
        <position position="235"/>
    </location>
    <ligand>
        <name>a divalent metal cation</name>
        <dbReference type="ChEBI" id="CHEBI:60240"/>
        <label>1</label>
    </ligand>
</feature>
<feature type="binding site" evidence="6">
    <location>
        <position position="176"/>
    </location>
    <ligand>
        <name>substrate</name>
    </ligand>
</feature>
<feature type="binding site" evidence="6">
    <location>
        <position position="77"/>
    </location>
    <ligand>
        <name>substrate</name>
    </ligand>
</feature>
<evidence type="ECO:0000256" key="1">
    <source>
        <dbReference type="ARBA" id="ARBA00002521"/>
    </source>
</evidence>
<feature type="domain" description="Peptidase M24" evidence="8">
    <location>
        <begin position="12"/>
        <end position="241"/>
    </location>
</feature>
<comment type="cofactor">
    <cofactor evidence="6">
        <name>Co(2+)</name>
        <dbReference type="ChEBI" id="CHEBI:48828"/>
    </cofactor>
    <cofactor evidence="6">
        <name>Zn(2+)</name>
        <dbReference type="ChEBI" id="CHEBI:29105"/>
    </cofactor>
    <cofactor evidence="6">
        <name>Mn(2+)</name>
        <dbReference type="ChEBI" id="CHEBI:29035"/>
    </cofactor>
    <cofactor evidence="6">
        <name>Fe(2+)</name>
        <dbReference type="ChEBI" id="CHEBI:29033"/>
    </cofactor>
    <text evidence="6">Binds 2 divalent metal cations per subunit. Has a high-affinity and a low affinity metal-binding site. The true nature of the physiological cofactor is under debate. The enzyme is active with cobalt, zinc, manganese or divalent iron ions. Most likely, methionine aminopeptidases function as mononuclear Fe(2+)-metalloproteases under physiological conditions, and the catalytically relevant metal-binding site has been assigned to the histidine-containing high-affinity site.</text>
</comment>
<dbReference type="InterPro" id="IPR002467">
    <property type="entry name" value="Pept_M24A_MAP1"/>
</dbReference>
<dbReference type="SUPFAM" id="SSF55920">
    <property type="entry name" value="Creatinase/aminopeptidase"/>
    <property type="match status" value="1"/>
</dbReference>
<dbReference type="EC" id="3.4.11.18" evidence="6 7"/>
<dbReference type="InterPro" id="IPR036005">
    <property type="entry name" value="Creatinase/aminopeptidase-like"/>
</dbReference>
<dbReference type="CDD" id="cd01086">
    <property type="entry name" value="MetAP1"/>
    <property type="match status" value="1"/>
</dbReference>
<evidence type="ECO:0000259" key="8">
    <source>
        <dbReference type="Pfam" id="PF00557"/>
    </source>
</evidence>
<dbReference type="NCBIfam" id="TIGR00500">
    <property type="entry name" value="met_pdase_I"/>
    <property type="match status" value="1"/>
</dbReference>
<dbReference type="GO" id="GO:0070006">
    <property type="term" value="F:metalloaminopeptidase activity"/>
    <property type="evidence" value="ECO:0007669"/>
    <property type="project" value="UniProtKB-UniRule"/>
</dbReference>
<evidence type="ECO:0000256" key="3">
    <source>
        <dbReference type="ARBA" id="ARBA00022670"/>
    </source>
</evidence>
<dbReference type="AlphaFoldDB" id="A0A9D9D9F4"/>
<dbReference type="EMBL" id="JADING010000068">
    <property type="protein sequence ID" value="MBO8414318.1"/>
    <property type="molecule type" value="Genomic_DNA"/>
</dbReference>
<keyword evidence="3 6" id="KW-0645">Protease</keyword>
<evidence type="ECO:0000256" key="4">
    <source>
        <dbReference type="ARBA" id="ARBA00022723"/>
    </source>
</evidence>
<evidence type="ECO:0000313" key="9">
    <source>
        <dbReference type="EMBL" id="MBO8414318.1"/>
    </source>
</evidence>
<keyword evidence="4 6" id="KW-0479">Metal-binding</keyword>
<reference evidence="9" key="2">
    <citation type="journal article" date="2021" name="PeerJ">
        <title>Extensive microbial diversity within the chicken gut microbiome revealed by metagenomics and culture.</title>
        <authorList>
            <person name="Gilroy R."/>
            <person name="Ravi A."/>
            <person name="Getino M."/>
            <person name="Pursley I."/>
            <person name="Horton D.L."/>
            <person name="Alikhan N.F."/>
            <person name="Baker D."/>
            <person name="Gharbi K."/>
            <person name="Hall N."/>
            <person name="Watson M."/>
            <person name="Adriaenssens E.M."/>
            <person name="Foster-Nyarko E."/>
            <person name="Jarju S."/>
            <person name="Secka A."/>
            <person name="Antonio M."/>
            <person name="Oren A."/>
            <person name="Chaudhuri R.R."/>
            <person name="La Ragione R."/>
            <person name="Hildebrand F."/>
            <person name="Pallen M.J."/>
        </authorList>
    </citation>
    <scope>NUCLEOTIDE SEQUENCE</scope>
    <source>
        <strain evidence="9">1748</strain>
    </source>
</reference>
<dbReference type="GO" id="GO:0006508">
    <property type="term" value="P:proteolysis"/>
    <property type="evidence" value="ECO:0007669"/>
    <property type="project" value="UniProtKB-KW"/>
</dbReference>
<dbReference type="InterPro" id="IPR000994">
    <property type="entry name" value="Pept_M24"/>
</dbReference>
<dbReference type="GO" id="GO:0004239">
    <property type="term" value="F:initiator methionyl aminopeptidase activity"/>
    <property type="evidence" value="ECO:0007669"/>
    <property type="project" value="UniProtKB-UniRule"/>
</dbReference>
<comment type="subunit">
    <text evidence="6">Monomer.</text>
</comment>
<proteinExistence type="inferred from homology"/>
<evidence type="ECO:0000256" key="5">
    <source>
        <dbReference type="ARBA" id="ARBA00022801"/>
    </source>
</evidence>
<comment type="similarity">
    <text evidence="6">Belongs to the peptidase M24A family. Methionine aminopeptidase type 1 subfamily.</text>
</comment>
<evidence type="ECO:0000256" key="6">
    <source>
        <dbReference type="HAMAP-Rule" id="MF_01974"/>
    </source>
</evidence>
<reference evidence="9" key="1">
    <citation type="submission" date="2020-10" db="EMBL/GenBank/DDBJ databases">
        <authorList>
            <person name="Gilroy R."/>
        </authorList>
    </citation>
    <scope>NUCLEOTIDE SEQUENCE</scope>
    <source>
        <strain evidence="9">1748</strain>
    </source>
</reference>
<keyword evidence="2 6" id="KW-0031">Aminopeptidase</keyword>
<dbReference type="GO" id="GO:0046872">
    <property type="term" value="F:metal ion binding"/>
    <property type="evidence" value="ECO:0007669"/>
    <property type="project" value="UniProtKB-UniRule"/>
</dbReference>
<comment type="caution">
    <text evidence="9">The sequence shown here is derived from an EMBL/GenBank/DDBJ whole genome shotgun (WGS) entry which is preliminary data.</text>
</comment>
<dbReference type="PRINTS" id="PR00599">
    <property type="entry name" value="MAPEPTIDASE"/>
</dbReference>
<feature type="binding site" evidence="6">
    <location>
        <position position="235"/>
    </location>
    <ligand>
        <name>a divalent metal cation</name>
        <dbReference type="ChEBI" id="CHEBI:60240"/>
        <label>2</label>
        <note>catalytic</note>
    </ligand>
</feature>
<feature type="binding site" evidence="6">
    <location>
        <position position="106"/>
    </location>
    <ligand>
        <name>a divalent metal cation</name>
        <dbReference type="ChEBI" id="CHEBI:60240"/>
        <label>2</label>
        <note>catalytic</note>
    </ligand>
</feature>
<gene>
    <name evidence="6 9" type="primary">map</name>
    <name evidence="9" type="ORF">IAC78_02430</name>
</gene>
<evidence type="ECO:0000256" key="7">
    <source>
        <dbReference type="RuleBase" id="RU003653"/>
    </source>
</evidence>
<evidence type="ECO:0000256" key="2">
    <source>
        <dbReference type="ARBA" id="ARBA00022438"/>
    </source>
</evidence>
<comment type="function">
    <text evidence="1 6">Removes the N-terminal methionine from nascent proteins. The N-terminal methionine is often cleaved when the second residue in the primary sequence is small and uncharged (Met-Ala-, Cys, Gly, Pro, Ser, Thr, or Val). Requires deformylation of the N(alpha)-formylated initiator methionine before it can be hydrolyzed.</text>
</comment>
<feature type="binding site" evidence="6">
    <location>
        <position position="95"/>
    </location>
    <ligand>
        <name>a divalent metal cation</name>
        <dbReference type="ChEBI" id="CHEBI:60240"/>
        <label>1</label>
    </ligand>
</feature>
<dbReference type="PANTHER" id="PTHR43330">
    <property type="entry name" value="METHIONINE AMINOPEPTIDASE"/>
    <property type="match status" value="1"/>
</dbReference>
<evidence type="ECO:0000313" key="10">
    <source>
        <dbReference type="Proteomes" id="UP000823629"/>
    </source>
</evidence>
<sequence>MIYIKSPSEIQKMIEAGKILGECFDFIRPYIVPGVSTGYLDDLVEKFLRKHNCIPSFKMVDDYPASICASVNDMLIHGIPSYEVILKEGDILSIDMGNIYHGYNGDAARTFAVGKVSEEARRLIKCTRECFYAAMDKARVGNHLNDISKEISRVAASYGYSPVKEFGGHGIGKEMHEDPFIWNYDRKNGVQGVALRKGMCLAIEPMILAGSSEIYQLNDGWGIVSADGKLTCHYENTIYIDDDGPHITTIDEDVKGYLSNVER</sequence>
<protein>
    <recommendedName>
        <fullName evidence="6 7">Methionine aminopeptidase</fullName>
        <shortName evidence="6">MAP</shortName>
        <shortName evidence="6">MetAP</shortName>
        <ecNumber evidence="6 7">3.4.11.18</ecNumber>
    </recommendedName>
    <alternativeName>
        <fullName evidence="6">Peptidase M</fullName>
    </alternativeName>
</protein>
<dbReference type="GO" id="GO:0005829">
    <property type="term" value="C:cytosol"/>
    <property type="evidence" value="ECO:0007669"/>
    <property type="project" value="TreeGrafter"/>
</dbReference>
<dbReference type="Pfam" id="PF00557">
    <property type="entry name" value="Peptidase_M24"/>
    <property type="match status" value="1"/>
</dbReference>
<dbReference type="InterPro" id="IPR001714">
    <property type="entry name" value="Pept_M24_MAP"/>
</dbReference>
<dbReference type="HAMAP" id="MF_01974">
    <property type="entry name" value="MetAP_1"/>
    <property type="match status" value="1"/>
</dbReference>